<keyword evidence="6 7" id="KW-0413">Isomerase</keyword>
<evidence type="ECO:0000256" key="2">
    <source>
        <dbReference type="ARBA" id="ARBA00001933"/>
    </source>
</evidence>
<dbReference type="InterPro" id="IPR029066">
    <property type="entry name" value="PLP-binding_barrel"/>
</dbReference>
<dbReference type="UniPathway" id="UPA00042">
    <property type="reaction ID" value="UER00497"/>
</dbReference>
<dbReference type="HAMAP" id="MF_01201">
    <property type="entry name" value="Ala_racemase"/>
    <property type="match status" value="1"/>
</dbReference>
<feature type="domain" description="Alanine racemase C-terminal" evidence="10">
    <location>
        <begin position="235"/>
        <end position="357"/>
    </location>
</feature>
<dbReference type="SUPFAM" id="SSF50621">
    <property type="entry name" value="Alanine racemase C-terminal domain-like"/>
    <property type="match status" value="1"/>
</dbReference>
<accession>A0A1H7NPL7</accession>
<dbReference type="InterPro" id="IPR001608">
    <property type="entry name" value="Ala_racemase_N"/>
</dbReference>
<dbReference type="EC" id="5.1.1.1" evidence="4 7"/>
<gene>
    <name evidence="11" type="ORF">SAMN04488526_2269</name>
</gene>
<evidence type="ECO:0000313" key="12">
    <source>
        <dbReference type="Proteomes" id="UP000199283"/>
    </source>
</evidence>
<dbReference type="EMBL" id="FNZQ01000004">
    <property type="protein sequence ID" value="SEL25473.1"/>
    <property type="molecule type" value="Genomic_DNA"/>
</dbReference>
<feature type="active site" description="Proton acceptor; specific for D-alanine" evidence="7">
    <location>
        <position position="47"/>
    </location>
</feature>
<comment type="cofactor">
    <cofactor evidence="2 7 8">
        <name>pyridoxal 5'-phosphate</name>
        <dbReference type="ChEBI" id="CHEBI:597326"/>
    </cofactor>
</comment>
<dbReference type="AlphaFoldDB" id="A0A1H7NPL7"/>
<evidence type="ECO:0000256" key="8">
    <source>
        <dbReference type="PIRSR" id="PIRSR600821-50"/>
    </source>
</evidence>
<dbReference type="Gene3D" id="3.20.20.10">
    <property type="entry name" value="Alanine racemase"/>
    <property type="match status" value="1"/>
</dbReference>
<comment type="function">
    <text evidence="7">Catalyzes the interconversion of L-alanine and D-alanine. May also act on other amino acids.</text>
</comment>
<dbReference type="PRINTS" id="PR00992">
    <property type="entry name" value="ALARACEMASE"/>
</dbReference>
<feature type="modified residue" description="N6-(pyridoxal phosphate)lysine" evidence="7 8">
    <location>
        <position position="47"/>
    </location>
</feature>
<evidence type="ECO:0000256" key="6">
    <source>
        <dbReference type="ARBA" id="ARBA00023235"/>
    </source>
</evidence>
<dbReference type="PANTHER" id="PTHR30511">
    <property type="entry name" value="ALANINE RACEMASE"/>
    <property type="match status" value="1"/>
</dbReference>
<dbReference type="Pfam" id="PF00842">
    <property type="entry name" value="Ala_racemase_C"/>
    <property type="match status" value="1"/>
</dbReference>
<dbReference type="GO" id="GO:0030170">
    <property type="term" value="F:pyridoxal phosphate binding"/>
    <property type="evidence" value="ECO:0007669"/>
    <property type="project" value="UniProtKB-UniRule"/>
</dbReference>
<dbReference type="GO" id="GO:0030632">
    <property type="term" value="P:D-alanine biosynthetic process"/>
    <property type="evidence" value="ECO:0007669"/>
    <property type="project" value="UniProtKB-UniRule"/>
</dbReference>
<dbReference type="PROSITE" id="PS00395">
    <property type="entry name" value="ALANINE_RACEMASE"/>
    <property type="match status" value="1"/>
</dbReference>
<feature type="binding site" evidence="7 9">
    <location>
        <position position="142"/>
    </location>
    <ligand>
        <name>substrate</name>
    </ligand>
</feature>
<reference evidence="11 12" key="1">
    <citation type="submission" date="2016-10" db="EMBL/GenBank/DDBJ databases">
        <authorList>
            <person name="de Groot N.N."/>
        </authorList>
    </citation>
    <scope>NUCLEOTIDE SEQUENCE [LARGE SCALE GENOMIC DNA]</scope>
    <source>
        <strain evidence="11 12">DSM 14858</strain>
    </source>
</reference>
<evidence type="ECO:0000256" key="7">
    <source>
        <dbReference type="HAMAP-Rule" id="MF_01201"/>
    </source>
</evidence>
<evidence type="ECO:0000256" key="9">
    <source>
        <dbReference type="PIRSR" id="PIRSR600821-52"/>
    </source>
</evidence>
<protein>
    <recommendedName>
        <fullName evidence="4 7">Alanine racemase</fullName>
        <ecNumber evidence="4 7">5.1.1.1</ecNumber>
    </recommendedName>
</protein>
<comment type="similarity">
    <text evidence="3 7">Belongs to the alanine racemase family.</text>
</comment>
<comment type="pathway">
    <text evidence="7">Amino-acid biosynthesis; D-alanine biosynthesis; D-alanine from L-alanine: step 1/1.</text>
</comment>
<organism evidence="11 12">
    <name type="scientific">Jannaschia helgolandensis</name>
    <dbReference type="NCBI Taxonomy" id="188906"/>
    <lineage>
        <taxon>Bacteria</taxon>
        <taxon>Pseudomonadati</taxon>
        <taxon>Pseudomonadota</taxon>
        <taxon>Alphaproteobacteria</taxon>
        <taxon>Rhodobacterales</taxon>
        <taxon>Roseobacteraceae</taxon>
        <taxon>Jannaschia</taxon>
    </lineage>
</organism>
<dbReference type="InterPro" id="IPR020622">
    <property type="entry name" value="Ala_racemase_pyridoxalP-BS"/>
</dbReference>
<dbReference type="InterPro" id="IPR000821">
    <property type="entry name" value="Ala_racemase"/>
</dbReference>
<feature type="active site" description="Proton acceptor; specific for L-alanine" evidence="7">
    <location>
        <position position="256"/>
    </location>
</feature>
<dbReference type="SMART" id="SM01005">
    <property type="entry name" value="Ala_racemase_C"/>
    <property type="match status" value="1"/>
</dbReference>
<evidence type="ECO:0000256" key="3">
    <source>
        <dbReference type="ARBA" id="ARBA00007880"/>
    </source>
</evidence>
<dbReference type="Gene3D" id="2.40.37.10">
    <property type="entry name" value="Lyase, Ornithine Decarboxylase, Chain A, domain 1"/>
    <property type="match status" value="1"/>
</dbReference>
<dbReference type="GO" id="GO:0005829">
    <property type="term" value="C:cytosol"/>
    <property type="evidence" value="ECO:0007669"/>
    <property type="project" value="TreeGrafter"/>
</dbReference>
<evidence type="ECO:0000313" key="11">
    <source>
        <dbReference type="EMBL" id="SEL25473.1"/>
    </source>
</evidence>
<dbReference type="InterPro" id="IPR011079">
    <property type="entry name" value="Ala_racemase_C"/>
</dbReference>
<dbReference type="Pfam" id="PF01168">
    <property type="entry name" value="Ala_racemase_N"/>
    <property type="match status" value="1"/>
</dbReference>
<dbReference type="NCBIfam" id="TIGR00492">
    <property type="entry name" value="alr"/>
    <property type="match status" value="1"/>
</dbReference>
<dbReference type="SUPFAM" id="SSF51419">
    <property type="entry name" value="PLP-binding barrel"/>
    <property type="match status" value="1"/>
</dbReference>
<evidence type="ECO:0000256" key="5">
    <source>
        <dbReference type="ARBA" id="ARBA00022898"/>
    </source>
</evidence>
<proteinExistence type="inferred from homology"/>
<keyword evidence="5 7" id="KW-0663">Pyridoxal phosphate</keyword>
<dbReference type="STRING" id="188906.SAMN04488526_2269"/>
<evidence type="ECO:0000256" key="1">
    <source>
        <dbReference type="ARBA" id="ARBA00000316"/>
    </source>
</evidence>
<name>A0A1H7NPL7_9RHOB</name>
<dbReference type="Proteomes" id="UP000199283">
    <property type="component" value="Unassembled WGS sequence"/>
</dbReference>
<dbReference type="GO" id="GO:0008784">
    <property type="term" value="F:alanine racemase activity"/>
    <property type="evidence" value="ECO:0007669"/>
    <property type="project" value="UniProtKB-UniRule"/>
</dbReference>
<sequence>MTATSGLTITPHMPTGILHIDLEAIAANWRALDALSSYDCETAATVKADAYGLGVTQVAPRLFAEGCRAFFVATADEGLELRRALGPEPRIYAYYGHMTGDTATLARADVVPLICSLEQLMRHLEALPRHPFGLQLDTGMNRLGLKMEEWAAVAELALRAEPVLVTTHLASSDVPDAAQNTDQLARFHEMTDGISVPRSLAATGGILLGGEYHFDMTRPGIGLFGGLPFAKADPVVALDLPVISCFDIAAGEAVGYSATWTARAPSRIATVGGGYADGLLRSLSQGMEVMVGPVPCNVVGRVSMDLLTVDISHLDRDPESVRVLDAHRGVDTLAASAGTIGYEVLTSMGRRYKRQYRGGQ</sequence>
<comment type="catalytic activity">
    <reaction evidence="1 7">
        <text>L-alanine = D-alanine</text>
        <dbReference type="Rhea" id="RHEA:20249"/>
        <dbReference type="ChEBI" id="CHEBI:57416"/>
        <dbReference type="ChEBI" id="CHEBI:57972"/>
        <dbReference type="EC" id="5.1.1.1"/>
    </reaction>
</comment>
<keyword evidence="12" id="KW-1185">Reference proteome</keyword>
<feature type="binding site" evidence="7 9">
    <location>
        <position position="304"/>
    </location>
    <ligand>
        <name>substrate</name>
    </ligand>
</feature>
<evidence type="ECO:0000256" key="4">
    <source>
        <dbReference type="ARBA" id="ARBA00013089"/>
    </source>
</evidence>
<dbReference type="InterPro" id="IPR009006">
    <property type="entry name" value="Ala_racemase/Decarboxylase_C"/>
</dbReference>
<evidence type="ECO:0000259" key="10">
    <source>
        <dbReference type="SMART" id="SM01005"/>
    </source>
</evidence>
<dbReference type="PANTHER" id="PTHR30511:SF0">
    <property type="entry name" value="ALANINE RACEMASE, CATABOLIC-RELATED"/>
    <property type="match status" value="1"/>
</dbReference>
<dbReference type="CDD" id="cd00430">
    <property type="entry name" value="PLPDE_III_AR"/>
    <property type="match status" value="1"/>
</dbReference>